<protein>
    <submittedName>
        <fullName evidence="1">Uncharacterized protein</fullName>
    </submittedName>
</protein>
<reference evidence="1" key="1">
    <citation type="journal article" date="2021" name="New Phytol.">
        <title>Evolutionary innovations through gain and loss of genes in the ectomycorrhizal Boletales.</title>
        <authorList>
            <person name="Wu G."/>
            <person name="Miyauchi S."/>
            <person name="Morin E."/>
            <person name="Kuo A."/>
            <person name="Drula E."/>
            <person name="Varga T."/>
            <person name="Kohler A."/>
            <person name="Feng B."/>
            <person name="Cao Y."/>
            <person name="Lipzen A."/>
            <person name="Daum C."/>
            <person name="Hundley H."/>
            <person name="Pangilinan J."/>
            <person name="Johnson J."/>
            <person name="Barry K."/>
            <person name="LaButti K."/>
            <person name="Ng V."/>
            <person name="Ahrendt S."/>
            <person name="Min B."/>
            <person name="Choi I.G."/>
            <person name="Park H."/>
            <person name="Plett J.M."/>
            <person name="Magnuson J."/>
            <person name="Spatafora J.W."/>
            <person name="Nagy L.G."/>
            <person name="Henrissat B."/>
            <person name="Grigoriev I.V."/>
            <person name="Yang Z.L."/>
            <person name="Xu J."/>
            <person name="Martin F.M."/>
        </authorList>
    </citation>
    <scope>NUCLEOTIDE SEQUENCE</scope>
    <source>
        <strain evidence="1">KUC20120723A-06</strain>
    </source>
</reference>
<organism evidence="1 2">
    <name type="scientific">Leucogyrophana mollusca</name>
    <dbReference type="NCBI Taxonomy" id="85980"/>
    <lineage>
        <taxon>Eukaryota</taxon>
        <taxon>Fungi</taxon>
        <taxon>Dikarya</taxon>
        <taxon>Basidiomycota</taxon>
        <taxon>Agaricomycotina</taxon>
        <taxon>Agaricomycetes</taxon>
        <taxon>Agaricomycetidae</taxon>
        <taxon>Boletales</taxon>
        <taxon>Boletales incertae sedis</taxon>
        <taxon>Leucogyrophana</taxon>
    </lineage>
</organism>
<dbReference type="EMBL" id="MU266475">
    <property type="protein sequence ID" value="KAH7922707.1"/>
    <property type="molecule type" value="Genomic_DNA"/>
</dbReference>
<evidence type="ECO:0000313" key="2">
    <source>
        <dbReference type="Proteomes" id="UP000790709"/>
    </source>
</evidence>
<dbReference type="Proteomes" id="UP000790709">
    <property type="component" value="Unassembled WGS sequence"/>
</dbReference>
<proteinExistence type="predicted"/>
<keyword evidence="2" id="KW-1185">Reference proteome</keyword>
<name>A0ACB8BB82_9AGAM</name>
<comment type="caution">
    <text evidence="1">The sequence shown here is derived from an EMBL/GenBank/DDBJ whole genome shotgun (WGS) entry which is preliminary data.</text>
</comment>
<gene>
    <name evidence="1" type="ORF">BV22DRAFT_638687</name>
</gene>
<evidence type="ECO:0000313" key="1">
    <source>
        <dbReference type="EMBL" id="KAH7922707.1"/>
    </source>
</evidence>
<accession>A0ACB8BB82</accession>
<sequence length="168" mass="17757">MLSVLATLTSKYWTIIVGAQKAHVELKIPGGTSSVSPMSSASLTSSVHSAKVETLAMLSVLAPLPGVEVLATLSVLAHSLRVEALMMLSVLAHSLRMKVPMLRAGPMGNFLFLSASPASAYANSCTGIAPFPSGAAPKARTLTRSVSKCDSPKAARPDFRYDTYYRMD</sequence>